<keyword evidence="3 6" id="KW-0812">Transmembrane</keyword>
<keyword evidence="4 6" id="KW-1133">Transmembrane helix</keyword>
<feature type="transmembrane region" description="Helical" evidence="6">
    <location>
        <begin position="102"/>
        <end position="121"/>
    </location>
</feature>
<feature type="transmembrane region" description="Helical" evidence="6">
    <location>
        <begin position="142"/>
        <end position="163"/>
    </location>
</feature>
<feature type="transmembrane region" description="Helical" evidence="6">
    <location>
        <begin position="308"/>
        <end position="324"/>
    </location>
</feature>
<gene>
    <name evidence="8" type="ORF">VLY81_09915</name>
</gene>
<dbReference type="Pfam" id="PF03600">
    <property type="entry name" value="CitMHS"/>
    <property type="match status" value="1"/>
</dbReference>
<dbReference type="Proteomes" id="UP001333102">
    <property type="component" value="Chromosome"/>
</dbReference>
<feature type="transmembrane region" description="Helical" evidence="6">
    <location>
        <begin position="55"/>
        <end position="82"/>
    </location>
</feature>
<dbReference type="InterPro" id="IPR004680">
    <property type="entry name" value="Cit_transptr-like_dom"/>
</dbReference>
<protein>
    <submittedName>
        <fullName evidence="8">DASS family sodium-coupled anion symporter</fullName>
    </submittedName>
</protein>
<evidence type="ECO:0000256" key="3">
    <source>
        <dbReference type="ARBA" id="ARBA00022692"/>
    </source>
</evidence>
<dbReference type="RefSeq" id="WP_324667998.1">
    <property type="nucleotide sequence ID" value="NZ_CP141614.1"/>
</dbReference>
<dbReference type="InterPro" id="IPR001898">
    <property type="entry name" value="SLC13A/DASS"/>
</dbReference>
<evidence type="ECO:0000313" key="8">
    <source>
        <dbReference type="EMBL" id="WRP13753.1"/>
    </source>
</evidence>
<dbReference type="PANTHER" id="PTHR10283">
    <property type="entry name" value="SOLUTE CARRIER FAMILY 13 MEMBER"/>
    <property type="match status" value="1"/>
</dbReference>
<organism evidence="8 9">
    <name type="scientific">Geochorda subterranea</name>
    <dbReference type="NCBI Taxonomy" id="3109564"/>
    <lineage>
        <taxon>Bacteria</taxon>
        <taxon>Bacillati</taxon>
        <taxon>Bacillota</taxon>
        <taxon>Limnochordia</taxon>
        <taxon>Limnochordales</taxon>
        <taxon>Geochordaceae</taxon>
        <taxon>Geochorda</taxon>
    </lineage>
</organism>
<evidence type="ECO:0000313" key="9">
    <source>
        <dbReference type="Proteomes" id="UP001333102"/>
    </source>
</evidence>
<keyword evidence="9" id="KW-1185">Reference proteome</keyword>
<feature type="transmembrane region" description="Helical" evidence="6">
    <location>
        <begin position="444"/>
        <end position="468"/>
    </location>
</feature>
<evidence type="ECO:0000256" key="2">
    <source>
        <dbReference type="ARBA" id="ARBA00022448"/>
    </source>
</evidence>
<feature type="transmembrane region" description="Helical" evidence="6">
    <location>
        <begin position="28"/>
        <end position="48"/>
    </location>
</feature>
<evidence type="ECO:0000256" key="6">
    <source>
        <dbReference type="SAM" id="Phobius"/>
    </source>
</evidence>
<feature type="transmembrane region" description="Helical" evidence="6">
    <location>
        <begin position="285"/>
        <end position="302"/>
    </location>
</feature>
<feature type="transmembrane region" description="Helical" evidence="6">
    <location>
        <begin position="367"/>
        <end position="397"/>
    </location>
</feature>
<proteinExistence type="predicted"/>
<evidence type="ECO:0000256" key="4">
    <source>
        <dbReference type="ARBA" id="ARBA00022989"/>
    </source>
</evidence>
<dbReference type="EMBL" id="CP141614">
    <property type="protein sequence ID" value="WRP13753.1"/>
    <property type="molecule type" value="Genomic_DNA"/>
</dbReference>
<dbReference type="NCBIfam" id="TIGR00785">
    <property type="entry name" value="dass"/>
    <property type="match status" value="1"/>
</dbReference>
<comment type="subcellular location">
    <subcellularLocation>
        <location evidence="1">Membrane</location>
        <topology evidence="1">Multi-pass membrane protein</topology>
    </subcellularLocation>
</comment>
<feature type="domain" description="Citrate transporter-like" evidence="7">
    <location>
        <begin position="64"/>
        <end position="415"/>
    </location>
</feature>
<evidence type="ECO:0000259" key="7">
    <source>
        <dbReference type="Pfam" id="PF03600"/>
    </source>
</evidence>
<keyword evidence="2" id="KW-0813">Transport</keyword>
<dbReference type="PANTHER" id="PTHR10283:SF92">
    <property type="entry name" value="LOW-AFFINITY PHOSPHATE TRANSPORTER PHO91"/>
    <property type="match status" value="1"/>
</dbReference>
<evidence type="ECO:0000256" key="5">
    <source>
        <dbReference type="ARBA" id="ARBA00023136"/>
    </source>
</evidence>
<feature type="transmembrane region" description="Helical" evidence="6">
    <location>
        <begin position="232"/>
        <end position="255"/>
    </location>
</feature>
<keyword evidence="5 6" id="KW-0472">Membrane</keyword>
<evidence type="ECO:0000256" key="1">
    <source>
        <dbReference type="ARBA" id="ARBA00004141"/>
    </source>
</evidence>
<feature type="transmembrane region" description="Helical" evidence="6">
    <location>
        <begin position="336"/>
        <end position="361"/>
    </location>
</feature>
<reference evidence="9" key="1">
    <citation type="submission" date="2023-12" db="EMBL/GenBank/DDBJ databases">
        <title>Novel isolates from deep terrestrial aquifers shed light on the physiology and ecology of the class Limnochordia.</title>
        <authorList>
            <person name="Karnachuk O.V."/>
            <person name="Lukina A.P."/>
            <person name="Avakyan M.R."/>
            <person name="Kadnikov V."/>
            <person name="Begmatov S."/>
            <person name="Beletsky A.V."/>
            <person name="Mardanov A.V."/>
            <person name="Ravin N.V."/>
        </authorList>
    </citation>
    <scope>NUCLEOTIDE SEQUENCE [LARGE SCALE GENOMIC DNA]</scope>
    <source>
        <strain evidence="9">LN</strain>
    </source>
</reference>
<name>A0ABZ1BMN3_9FIRM</name>
<accession>A0ABZ1BMN3</accession>
<sequence>MAGQVSTAPRGALVQWSSLSFHWLRHRGAGLVVSLGAAMAAFALAGSLESAARTTLAIVIAAALLWITEALPLHVTALAVLTAETVLLALPGRPLAHLGPRAFVAAFVDPVLLLFLGGFALEEALSQCSLDRRLVQAMLHRVPATAPGVLAGTIAVTGALSMWMSNTATAALMMAVMLPLVSRLDADDPFRRALLLAVPFAANIGGIGTPVGTPPNVIALGALQRLGVTVSFARWMALGVPMATALSAVLWWVLLRCFPAKPTSLVHLRAAWASRPEPVTPQQRGVLAIAGLTAVGWLTAAWHGIPEWVVALVPVIVLGGIGWLPSGAFRRMEWDVLVLMGGGLSLGFALQASGLAGWAVGQPMGPWAAVGAAASVALMLATFISHTAAAALLVPVVAGVGGPIAAQMAVAVALGVSGAMALPVSTPPNAIAFGSGQLRVWDMVLIGLLIGVLMVALATLLVQVWIGVGPGAGG</sequence>